<evidence type="ECO:0000313" key="3">
    <source>
        <dbReference type="Proteomes" id="UP000053105"/>
    </source>
</evidence>
<gene>
    <name evidence="2" type="ORF">WN51_11952</name>
</gene>
<feature type="compositionally biased region" description="Basic residues" evidence="1">
    <location>
        <begin position="137"/>
        <end position="157"/>
    </location>
</feature>
<proteinExistence type="predicted"/>
<feature type="region of interest" description="Disordered" evidence="1">
    <location>
        <begin position="137"/>
        <end position="158"/>
    </location>
</feature>
<dbReference type="Proteomes" id="UP000053105">
    <property type="component" value="Unassembled WGS sequence"/>
</dbReference>
<dbReference type="AlphaFoldDB" id="A0A0N0BHH0"/>
<sequence length="228" mass="26547">MTALIPESCWKNIRPSEIKTGFRNNHCLPLLQTKFELKQRRCSPVLPKAVGRSPRKILQFWAKYSRRMWQVIPAQEVKDGERGSSKIKKWDIFVLQRIKDHRPWNIDKPVSKGNTQEREIELGESCRMQTNYSILFHSKRKEKRERNGEKKKKRKETRKTILERFHTCPSESKEKQRVTIAMTVTAEAPVTKYNTGSRNVGGGSVGDSMYRGTFQKLGRGRKSKAIND</sequence>
<name>A0A0N0BHH0_9HYME</name>
<reference evidence="2 3" key="1">
    <citation type="submission" date="2015-07" db="EMBL/GenBank/DDBJ databases">
        <title>The genome of Melipona quadrifasciata.</title>
        <authorList>
            <person name="Pan H."/>
            <person name="Kapheim K."/>
        </authorList>
    </citation>
    <scope>NUCLEOTIDE SEQUENCE [LARGE SCALE GENOMIC DNA]</scope>
    <source>
        <strain evidence="2">0111107301</strain>
        <tissue evidence="2">Whole body</tissue>
    </source>
</reference>
<feature type="region of interest" description="Disordered" evidence="1">
    <location>
        <begin position="193"/>
        <end position="228"/>
    </location>
</feature>
<accession>A0A0N0BHH0</accession>
<keyword evidence="3" id="KW-1185">Reference proteome</keyword>
<dbReference type="EMBL" id="KQ435752">
    <property type="protein sequence ID" value="KOX76212.1"/>
    <property type="molecule type" value="Genomic_DNA"/>
</dbReference>
<organism evidence="2 3">
    <name type="scientific">Melipona quadrifasciata</name>
    <dbReference type="NCBI Taxonomy" id="166423"/>
    <lineage>
        <taxon>Eukaryota</taxon>
        <taxon>Metazoa</taxon>
        <taxon>Ecdysozoa</taxon>
        <taxon>Arthropoda</taxon>
        <taxon>Hexapoda</taxon>
        <taxon>Insecta</taxon>
        <taxon>Pterygota</taxon>
        <taxon>Neoptera</taxon>
        <taxon>Endopterygota</taxon>
        <taxon>Hymenoptera</taxon>
        <taxon>Apocrita</taxon>
        <taxon>Aculeata</taxon>
        <taxon>Apoidea</taxon>
        <taxon>Anthophila</taxon>
        <taxon>Apidae</taxon>
        <taxon>Melipona</taxon>
    </lineage>
</organism>
<evidence type="ECO:0000313" key="2">
    <source>
        <dbReference type="EMBL" id="KOX76212.1"/>
    </source>
</evidence>
<evidence type="ECO:0000256" key="1">
    <source>
        <dbReference type="SAM" id="MobiDB-lite"/>
    </source>
</evidence>
<feature type="compositionally biased region" description="Basic residues" evidence="1">
    <location>
        <begin position="218"/>
        <end position="228"/>
    </location>
</feature>
<protein>
    <submittedName>
        <fullName evidence="2">Uncharacterized protein</fullName>
    </submittedName>
</protein>